<name>A0A943HH12_9FIRM</name>
<feature type="domain" description="Glycosyl transferase family 1" evidence="1">
    <location>
        <begin position="195"/>
        <end position="342"/>
    </location>
</feature>
<dbReference type="EMBL" id="JAGZGG010000004">
    <property type="protein sequence ID" value="MBS5331503.1"/>
    <property type="molecule type" value="Genomic_DNA"/>
</dbReference>
<dbReference type="Pfam" id="PF00534">
    <property type="entry name" value="Glycos_transf_1"/>
    <property type="match status" value="1"/>
</dbReference>
<dbReference type="Gene3D" id="3.40.50.2000">
    <property type="entry name" value="Glycogen Phosphorylase B"/>
    <property type="match status" value="2"/>
</dbReference>
<evidence type="ECO:0000259" key="1">
    <source>
        <dbReference type="Pfam" id="PF00534"/>
    </source>
</evidence>
<evidence type="ECO:0000313" key="2">
    <source>
        <dbReference type="EMBL" id="MBS5331503.1"/>
    </source>
</evidence>
<dbReference type="SUPFAM" id="SSF53756">
    <property type="entry name" value="UDP-Glycosyltransferase/glycogen phosphorylase"/>
    <property type="match status" value="1"/>
</dbReference>
<gene>
    <name evidence="2" type="ORF">KHY36_03110</name>
</gene>
<organism evidence="2 3">
    <name type="scientific">Subdoligranulum variabile</name>
    <dbReference type="NCBI Taxonomy" id="214851"/>
    <lineage>
        <taxon>Bacteria</taxon>
        <taxon>Bacillati</taxon>
        <taxon>Bacillota</taxon>
        <taxon>Clostridia</taxon>
        <taxon>Eubacteriales</taxon>
        <taxon>Oscillospiraceae</taxon>
        <taxon>Subdoligranulum</taxon>
    </lineage>
</organism>
<protein>
    <submittedName>
        <fullName evidence="2">Glycosyltransferase</fullName>
    </submittedName>
</protein>
<dbReference type="PANTHER" id="PTHR12526">
    <property type="entry name" value="GLYCOSYLTRANSFERASE"/>
    <property type="match status" value="1"/>
</dbReference>
<comment type="caution">
    <text evidence="2">The sequence shown here is derived from an EMBL/GenBank/DDBJ whole genome shotgun (WGS) entry which is preliminary data.</text>
</comment>
<dbReference type="AlphaFoldDB" id="A0A943HH12"/>
<dbReference type="Proteomes" id="UP000759273">
    <property type="component" value="Unassembled WGS sequence"/>
</dbReference>
<dbReference type="CDD" id="cd03811">
    <property type="entry name" value="GT4_GT28_WabH-like"/>
    <property type="match status" value="1"/>
</dbReference>
<accession>A0A943HH12</accession>
<proteinExistence type="predicted"/>
<dbReference type="InterPro" id="IPR001296">
    <property type="entry name" value="Glyco_trans_1"/>
</dbReference>
<sequence>MKKKKVLFIIWSFSYGGGAEKILANIVNNLDYEKYDIDVLEYLHADKMEPVNGNIKILPPIVDTTRQDMFSKIYNKLMNSALIKLFPGLIRKMHLRKTYDVEISFNYLIPTFLLSKNSQKRIAWMHGSIYDLEENKRLKNKQRKALSSVNKIVAISNATEKSIASVFPEFKDKIIKIYNGYDFSGMVPEGTVPDFQLLYCNRFDENKDPLRFIRVVKRLNDLGLSVTAKMLGTGVFFNEAVRLIREYKLEAQIECVGYKKNPYAYYKHCKVFCLTSHSEGFPTTLVEAMYFGKPFVSTPVAGTEELSQNGNCGFVASDEEEYAIKLLKLLTSSELYKSMSEYCSNYVLNYSLKNQIHAIEENCL</sequence>
<dbReference type="GO" id="GO:0016757">
    <property type="term" value="F:glycosyltransferase activity"/>
    <property type="evidence" value="ECO:0007669"/>
    <property type="project" value="InterPro"/>
</dbReference>
<evidence type="ECO:0000313" key="3">
    <source>
        <dbReference type="Proteomes" id="UP000759273"/>
    </source>
</evidence>
<reference evidence="2" key="1">
    <citation type="submission" date="2021-02" db="EMBL/GenBank/DDBJ databases">
        <title>Infant gut strain persistence is associated with maternal origin, phylogeny, and functional potential including surface adhesion and iron acquisition.</title>
        <authorList>
            <person name="Lou Y.C."/>
        </authorList>
    </citation>
    <scope>NUCLEOTIDE SEQUENCE</scope>
    <source>
        <strain evidence="2">L3_101_000M1_dasL3_101_000M1_concoct_87</strain>
    </source>
</reference>
<dbReference type="PANTHER" id="PTHR12526:SF630">
    <property type="entry name" value="GLYCOSYLTRANSFERASE"/>
    <property type="match status" value="1"/>
</dbReference>